<dbReference type="Proteomes" id="UP001642484">
    <property type="component" value="Unassembled WGS sequence"/>
</dbReference>
<keyword evidence="3" id="KW-1185">Reference proteome</keyword>
<reference evidence="2 3" key="1">
    <citation type="submission" date="2024-02" db="EMBL/GenBank/DDBJ databases">
        <authorList>
            <person name="Chen Y."/>
            <person name="Shah S."/>
            <person name="Dougan E. K."/>
            <person name="Thang M."/>
            <person name="Chan C."/>
        </authorList>
    </citation>
    <scope>NUCLEOTIDE SEQUENCE [LARGE SCALE GENOMIC DNA]</scope>
</reference>
<name>A0ABP0MET8_9DINO</name>
<evidence type="ECO:0000313" key="3">
    <source>
        <dbReference type="Proteomes" id="UP001642484"/>
    </source>
</evidence>
<comment type="caution">
    <text evidence="2">The sequence shown here is derived from an EMBL/GenBank/DDBJ whole genome shotgun (WGS) entry which is preliminary data.</text>
</comment>
<dbReference type="PANTHER" id="PTHR14336">
    <property type="entry name" value="TANDEM PH DOMAIN CONTAINING PROTEIN"/>
    <property type="match status" value="1"/>
</dbReference>
<sequence length="171" mass="19688">MFEIVIDDAFGPAMLLYALLGHISCRTEFGVCSEAFLTSIDVVGTCSLTLTAMAEQIVIHRDDIVMEGFMVKQSKFMKEWRQRWFVLTPQYLCSFKNQGEYRNPTEFIRLGDCQTVKSAEDISGKENSICVQTPERAFLLIARTPEEKEQWISRIGRQMVRRAVLVDDEFE</sequence>
<protein>
    <recommendedName>
        <fullName evidence="1">PH domain-containing protein</fullName>
    </recommendedName>
</protein>
<dbReference type="EMBL" id="CAXAMN010016650">
    <property type="protein sequence ID" value="CAK9048624.1"/>
    <property type="molecule type" value="Genomic_DNA"/>
</dbReference>
<evidence type="ECO:0000259" key="1">
    <source>
        <dbReference type="PROSITE" id="PS50003"/>
    </source>
</evidence>
<evidence type="ECO:0000313" key="2">
    <source>
        <dbReference type="EMBL" id="CAK9048624.1"/>
    </source>
</evidence>
<dbReference type="Gene3D" id="2.30.29.30">
    <property type="entry name" value="Pleckstrin-homology domain (PH domain)/Phosphotyrosine-binding domain (PTB)"/>
    <property type="match status" value="1"/>
</dbReference>
<proteinExistence type="predicted"/>
<dbReference type="SMART" id="SM00233">
    <property type="entry name" value="PH"/>
    <property type="match status" value="1"/>
</dbReference>
<dbReference type="SUPFAM" id="SSF50729">
    <property type="entry name" value="PH domain-like"/>
    <property type="match status" value="1"/>
</dbReference>
<dbReference type="PANTHER" id="PTHR14336:SF8">
    <property type="entry name" value="PROTEIN OPY1"/>
    <property type="match status" value="1"/>
</dbReference>
<dbReference type="InterPro" id="IPR051707">
    <property type="entry name" value="PI-Interact_SigTrans_Reg"/>
</dbReference>
<feature type="domain" description="PH" evidence="1">
    <location>
        <begin position="63"/>
        <end position="160"/>
    </location>
</feature>
<organism evidence="2 3">
    <name type="scientific">Durusdinium trenchii</name>
    <dbReference type="NCBI Taxonomy" id="1381693"/>
    <lineage>
        <taxon>Eukaryota</taxon>
        <taxon>Sar</taxon>
        <taxon>Alveolata</taxon>
        <taxon>Dinophyceae</taxon>
        <taxon>Suessiales</taxon>
        <taxon>Symbiodiniaceae</taxon>
        <taxon>Durusdinium</taxon>
    </lineage>
</organism>
<dbReference type="InterPro" id="IPR001849">
    <property type="entry name" value="PH_domain"/>
</dbReference>
<gene>
    <name evidence="2" type="ORF">CCMP2556_LOCUS25010</name>
</gene>
<accession>A0ABP0MET8</accession>
<dbReference type="InterPro" id="IPR011993">
    <property type="entry name" value="PH-like_dom_sf"/>
</dbReference>
<dbReference type="Pfam" id="PF00169">
    <property type="entry name" value="PH"/>
    <property type="match status" value="1"/>
</dbReference>
<dbReference type="PROSITE" id="PS50003">
    <property type="entry name" value="PH_DOMAIN"/>
    <property type="match status" value="1"/>
</dbReference>